<feature type="region of interest" description="Disordered" evidence="1">
    <location>
        <begin position="36"/>
        <end position="63"/>
    </location>
</feature>
<dbReference type="Proteomes" id="UP000464597">
    <property type="component" value="Chromosome"/>
</dbReference>
<dbReference type="EMBL" id="CP047180">
    <property type="protein sequence ID" value="QHC64122.1"/>
    <property type="molecule type" value="Genomic_DNA"/>
</dbReference>
<name>A0ABX6H3A1_9MICO</name>
<dbReference type="InterPro" id="IPR050248">
    <property type="entry name" value="Polysacc_deacetylase_ArnD"/>
</dbReference>
<feature type="compositionally biased region" description="Low complexity" evidence="1">
    <location>
        <begin position="36"/>
        <end position="47"/>
    </location>
</feature>
<keyword evidence="2" id="KW-0732">Signal</keyword>
<dbReference type="InterPro" id="IPR011330">
    <property type="entry name" value="Glyco_hydro/deAcase_b/a-brl"/>
</dbReference>
<evidence type="ECO:0000259" key="3">
    <source>
        <dbReference type="PROSITE" id="PS51677"/>
    </source>
</evidence>
<dbReference type="PROSITE" id="PS51677">
    <property type="entry name" value="NODB"/>
    <property type="match status" value="1"/>
</dbReference>
<organism evidence="4 5">
    <name type="scientific">Rathayibacter festucae</name>
    <dbReference type="NCBI Taxonomy" id="110937"/>
    <lineage>
        <taxon>Bacteria</taxon>
        <taxon>Bacillati</taxon>
        <taxon>Actinomycetota</taxon>
        <taxon>Actinomycetes</taxon>
        <taxon>Micrococcales</taxon>
        <taxon>Microbacteriaceae</taxon>
        <taxon>Rathayibacter</taxon>
    </lineage>
</organism>
<evidence type="ECO:0000256" key="2">
    <source>
        <dbReference type="SAM" id="SignalP"/>
    </source>
</evidence>
<dbReference type="SUPFAM" id="SSF88713">
    <property type="entry name" value="Glycoside hydrolase/deacetylase"/>
    <property type="match status" value="1"/>
</dbReference>
<proteinExistence type="predicted"/>
<dbReference type="CDD" id="cd10917">
    <property type="entry name" value="CE4_NodB_like_6s_7s"/>
    <property type="match status" value="1"/>
</dbReference>
<feature type="signal peptide" evidence="2">
    <location>
        <begin position="1"/>
        <end position="26"/>
    </location>
</feature>
<feature type="chain" id="PRO_5045855276" evidence="2">
    <location>
        <begin position="27"/>
        <end position="279"/>
    </location>
</feature>
<evidence type="ECO:0000256" key="1">
    <source>
        <dbReference type="SAM" id="MobiDB-lite"/>
    </source>
</evidence>
<accession>A0ABX6H3A1</accession>
<evidence type="ECO:0000313" key="4">
    <source>
        <dbReference type="EMBL" id="QHC64122.1"/>
    </source>
</evidence>
<dbReference type="PANTHER" id="PTHR10587">
    <property type="entry name" value="GLYCOSYL TRANSFERASE-RELATED"/>
    <property type="match status" value="1"/>
</dbReference>
<gene>
    <name evidence="4" type="ORF">GSU69_16490</name>
</gene>
<feature type="domain" description="NodB homology" evidence="3">
    <location>
        <begin position="89"/>
        <end position="279"/>
    </location>
</feature>
<dbReference type="PROSITE" id="PS51257">
    <property type="entry name" value="PROKAR_LIPOPROTEIN"/>
    <property type="match status" value="1"/>
</dbReference>
<sequence length="279" mass="29715">MNGSRPDALRRRALLLGIASAAVGLAGCTSTARLTPTATPVAATTTPTPTPTPTPPPRPVPTATAAPAPIRARFPLPEGTITELPGDGSLMAWTVDDGADTDVVAAYAQFARDTGTRLTFFLNGKYDSWTVNAPALAPLVASGQVQLANHTWSHADLTSLSDDGIQEELGRNGEFIRTTYGVEAAPFYRPPFGYTDARSRAAAAAVGYTATTLWYGSLSDSGRITPEQLLGFADQWFRPQRIVIGHANFDPVTTVYAQLVDLLRVRSLETVTLRDVFAV</sequence>
<dbReference type="Gene3D" id="3.20.20.370">
    <property type="entry name" value="Glycoside hydrolase/deacetylase"/>
    <property type="match status" value="1"/>
</dbReference>
<protein>
    <submittedName>
        <fullName evidence="4">Polysaccharide deacetylase family protein</fullName>
    </submittedName>
</protein>
<keyword evidence="5" id="KW-1185">Reference proteome</keyword>
<evidence type="ECO:0000313" key="5">
    <source>
        <dbReference type="Proteomes" id="UP000464597"/>
    </source>
</evidence>
<dbReference type="Pfam" id="PF01522">
    <property type="entry name" value="Polysacc_deac_1"/>
    <property type="match status" value="1"/>
</dbReference>
<reference evidence="5" key="1">
    <citation type="submission" date="2019-12" db="EMBL/GenBank/DDBJ databases">
        <title>Complete and draft genome sequences of new strains and members of some known species of the genus Rathayibacter isolated from plants.</title>
        <authorList>
            <person name="Tarlachkov S.V."/>
            <person name="Starodumova I.P."/>
            <person name="Dorofeeva L.V."/>
            <person name="Prisyazhnaya N.V."/>
            <person name="Leyn S."/>
            <person name="Zlamal J."/>
            <person name="Elan M."/>
            <person name="Osterman A.L."/>
            <person name="Nadler S."/>
            <person name="Subbotin S.A."/>
            <person name="Evtushenko L.I."/>
        </authorList>
    </citation>
    <scope>NUCLEOTIDE SEQUENCE [LARGE SCALE GENOMIC DNA]</scope>
    <source>
        <strain evidence="5">VKM Ac-2802</strain>
    </source>
</reference>
<dbReference type="InterPro" id="IPR002509">
    <property type="entry name" value="NODB_dom"/>
</dbReference>
<dbReference type="RefSeq" id="WP_159423572.1">
    <property type="nucleotide sequence ID" value="NZ_CP047180.1"/>
</dbReference>
<feature type="compositionally biased region" description="Pro residues" evidence="1">
    <location>
        <begin position="48"/>
        <end position="60"/>
    </location>
</feature>